<keyword evidence="1" id="KW-0732">Signal</keyword>
<dbReference type="InterPro" id="IPR024079">
    <property type="entry name" value="MetalloPept_cat_dom_sf"/>
</dbReference>
<gene>
    <name evidence="5" type="ORF">AAEO57_15680</name>
</gene>
<feature type="domain" description="DUF5117" evidence="3">
    <location>
        <begin position="98"/>
        <end position="283"/>
    </location>
</feature>
<feature type="domain" description="DUF5118" evidence="4">
    <location>
        <begin position="41"/>
        <end position="88"/>
    </location>
</feature>
<dbReference type="Pfam" id="PF17162">
    <property type="entry name" value="DUF5118"/>
    <property type="match status" value="1"/>
</dbReference>
<accession>A0ABU9IRZ7</accession>
<keyword evidence="6" id="KW-1185">Reference proteome</keyword>
<dbReference type="PANTHER" id="PTHR38478">
    <property type="entry name" value="PEPTIDASE M1A AND M12B"/>
    <property type="match status" value="1"/>
</dbReference>
<reference evidence="5 6" key="1">
    <citation type="submission" date="2024-04" db="EMBL/GenBank/DDBJ databases">
        <title>Flavobacterium sp. DGU38 16S ribosomal RNA gene Genome sequencing and assembly.</title>
        <authorList>
            <person name="Park S."/>
        </authorList>
    </citation>
    <scope>NUCLEOTIDE SEQUENCE [LARGE SCALE GENOMIC DNA]</scope>
    <source>
        <strain evidence="5 6">DGU38</strain>
    </source>
</reference>
<keyword evidence="5" id="KW-0645">Protease</keyword>
<keyword evidence="5" id="KW-0378">Hydrolase</keyword>
<dbReference type="Gene3D" id="3.40.390.10">
    <property type="entry name" value="Collagenase (Catalytic Domain)"/>
    <property type="match status" value="1"/>
</dbReference>
<dbReference type="InterPro" id="IPR034032">
    <property type="entry name" value="Zn_MMP-like_bac"/>
</dbReference>
<dbReference type="Pfam" id="PF17148">
    <property type="entry name" value="DUF5117"/>
    <property type="match status" value="1"/>
</dbReference>
<feature type="domain" description="EcxA zinc-binding" evidence="2">
    <location>
        <begin position="416"/>
        <end position="721"/>
    </location>
</feature>
<dbReference type="RefSeq" id="WP_341693973.1">
    <property type="nucleotide sequence ID" value="NZ_JBBYHS010000016.1"/>
</dbReference>
<feature type="signal peptide" evidence="1">
    <location>
        <begin position="1"/>
        <end position="18"/>
    </location>
</feature>
<evidence type="ECO:0000259" key="4">
    <source>
        <dbReference type="Pfam" id="PF17162"/>
    </source>
</evidence>
<organism evidence="5 6">
    <name type="scientific">Flavobacterium calami</name>
    <dbReference type="NCBI Taxonomy" id="3139144"/>
    <lineage>
        <taxon>Bacteria</taxon>
        <taxon>Pseudomonadati</taxon>
        <taxon>Bacteroidota</taxon>
        <taxon>Flavobacteriia</taxon>
        <taxon>Flavobacteriales</taxon>
        <taxon>Flavobacteriaceae</taxon>
        <taxon>Flavobacterium</taxon>
    </lineage>
</organism>
<dbReference type="GO" id="GO:0008237">
    <property type="term" value="F:metallopeptidase activity"/>
    <property type="evidence" value="ECO:0007669"/>
    <property type="project" value="UniProtKB-KW"/>
</dbReference>
<sequence>MNKLFIILIMLLATQQHGFSQNTAEKKADSTSTSTQPKGMQAYNKVITDKAKSKTGLFTVSQVDTKYYFQVPDSLFNRYMLVVTRYLSTPEGMGVFGGEKANEQTIYFEKGSNNTVFLRSLQYRQDVRNPDSMLAKALAGSNENPIVAAFPIKTTNPDNGYVVIDVTDAFKKDNAMFSLESKEKTEKKLTALADDKSFIESIDTYPINIEVKSTRTYTSSTASSGTVTLRLNTSIVLLPKTPMRKRFADERVGYFANKYVLFDDDKQRAEKKFIIQRYRLEPKDKDIKKYLRGELVEPKKQIVYYIDPATPKKWRPYLIAGINDWQKAFEAAGFKNAIVGKEWPEDDKTMSLEDARYSVVRYLASETPNAYGPRISDPRSGEIMESHVGWYHNVMKLVQKWYMIQAGPLDPRARKMQLDDELMGQLIRFVSSHEIGHTIGLRHNMGASSATPVEKLRDKNWVEANGHTVSIMDYARFNYVAQPEDNIDPVGIYPRIGMYDKWAVKWGYSYLPNAKDEFEEEKILSKMTTDSLTANPKLWFGGEGKDEDPRSQSEDLGDDAVLASDYGIKNLKRVVPNLVQWTYEPNDAYNNLEEMHKAVVGQYSRYLYHVLKYIGNNYITKRTVDEKGIVNQPVPKAKVKAAIDYVGRQLFVAPLWMYPQNIDQLISLKTEEQISDQQNQVLNILLSSGILYNISLKSMQFEGAYTVPEFLNDVQKTVWVNFTGDAKQDYYRRALQRSYVDKLYLLLLPKEAEGNRALNTAQRSDVRLYGKQHLVKLRTDVTKLMNTSTGLNKEHFESILIEIDKIISKLNKTDI</sequence>
<dbReference type="InterPro" id="IPR032534">
    <property type="entry name" value="EcxA_zinc-bd"/>
</dbReference>
<evidence type="ECO:0000259" key="2">
    <source>
        <dbReference type="Pfam" id="PF16313"/>
    </source>
</evidence>
<evidence type="ECO:0000256" key="1">
    <source>
        <dbReference type="SAM" id="SignalP"/>
    </source>
</evidence>
<evidence type="ECO:0000259" key="3">
    <source>
        <dbReference type="Pfam" id="PF17148"/>
    </source>
</evidence>
<evidence type="ECO:0000313" key="5">
    <source>
        <dbReference type="EMBL" id="MEL1255229.1"/>
    </source>
</evidence>
<name>A0ABU9IRZ7_9FLAO</name>
<dbReference type="PANTHER" id="PTHR38478:SF1">
    <property type="entry name" value="ZINC DEPENDENT METALLOPROTEASE DOMAIN LIPOPROTEIN"/>
    <property type="match status" value="1"/>
</dbReference>
<proteinExistence type="predicted"/>
<dbReference type="SUPFAM" id="SSF55486">
    <property type="entry name" value="Metalloproteases ('zincins'), catalytic domain"/>
    <property type="match status" value="1"/>
</dbReference>
<evidence type="ECO:0000313" key="6">
    <source>
        <dbReference type="Proteomes" id="UP001485226"/>
    </source>
</evidence>
<dbReference type="InterPro" id="IPR033428">
    <property type="entry name" value="DUF5118"/>
</dbReference>
<protein>
    <submittedName>
        <fullName evidence="5">Zinc-dependent metalloprotease</fullName>
    </submittedName>
</protein>
<feature type="chain" id="PRO_5046946172" evidence="1">
    <location>
        <begin position="19"/>
        <end position="815"/>
    </location>
</feature>
<dbReference type="Proteomes" id="UP001485226">
    <property type="component" value="Unassembled WGS sequence"/>
</dbReference>
<dbReference type="Pfam" id="PF16313">
    <property type="entry name" value="DUF4953"/>
    <property type="match status" value="1"/>
</dbReference>
<dbReference type="InterPro" id="IPR033413">
    <property type="entry name" value="DUF5117"/>
</dbReference>
<keyword evidence="5" id="KW-0482">Metalloprotease</keyword>
<dbReference type="EMBL" id="JBBYHS010000016">
    <property type="protein sequence ID" value="MEL1255229.1"/>
    <property type="molecule type" value="Genomic_DNA"/>
</dbReference>
<dbReference type="CDD" id="cd04276">
    <property type="entry name" value="ZnMc_MMP_like_2"/>
    <property type="match status" value="1"/>
</dbReference>
<comment type="caution">
    <text evidence="5">The sequence shown here is derived from an EMBL/GenBank/DDBJ whole genome shotgun (WGS) entry which is preliminary data.</text>
</comment>